<protein>
    <submittedName>
        <fullName evidence="1">Uncharacterized protein</fullName>
    </submittedName>
</protein>
<evidence type="ECO:0000313" key="2">
    <source>
        <dbReference type="Proteomes" id="UP000285084"/>
    </source>
</evidence>
<evidence type="ECO:0000313" key="1">
    <source>
        <dbReference type="EMBL" id="RKK61374.1"/>
    </source>
</evidence>
<name>A0A420M956_FUSOX</name>
<proteinExistence type="predicted"/>
<dbReference type="AlphaFoldDB" id="A0A420M956"/>
<gene>
    <name evidence="1" type="ORF">BFJ69_g17124</name>
</gene>
<organism evidence="1 2">
    <name type="scientific">Fusarium oxysporum</name>
    <name type="common">Fusarium vascular wilt</name>
    <dbReference type="NCBI Taxonomy" id="5507"/>
    <lineage>
        <taxon>Eukaryota</taxon>
        <taxon>Fungi</taxon>
        <taxon>Dikarya</taxon>
        <taxon>Ascomycota</taxon>
        <taxon>Pezizomycotina</taxon>
        <taxon>Sordariomycetes</taxon>
        <taxon>Hypocreomycetidae</taxon>
        <taxon>Hypocreales</taxon>
        <taxon>Nectriaceae</taxon>
        <taxon>Fusarium</taxon>
        <taxon>Fusarium oxysporum species complex</taxon>
    </lineage>
</organism>
<dbReference type="Proteomes" id="UP000285084">
    <property type="component" value="Unassembled WGS sequence"/>
</dbReference>
<dbReference type="EMBL" id="MRCX01000661">
    <property type="protein sequence ID" value="RKK61374.1"/>
    <property type="molecule type" value="Genomic_DNA"/>
</dbReference>
<comment type="caution">
    <text evidence="1">The sequence shown here is derived from an EMBL/GenBank/DDBJ whole genome shotgun (WGS) entry which is preliminary data.</text>
</comment>
<accession>A0A420M956</accession>
<reference evidence="1 2" key="1">
    <citation type="journal article" date="2018" name="Sci. Rep.">
        <title>Characterisation of pathogen-specific regions and novel effector candidates in Fusarium oxysporum f. sp. cepae.</title>
        <authorList>
            <person name="Armitage A.D."/>
            <person name="Taylor A."/>
            <person name="Sobczyk M.K."/>
            <person name="Baxter L."/>
            <person name="Greenfield B.P."/>
            <person name="Bates H.J."/>
            <person name="Wilson F."/>
            <person name="Jackson A.C."/>
            <person name="Ott S."/>
            <person name="Harrison R.J."/>
            <person name="Clarkson J.P."/>
        </authorList>
    </citation>
    <scope>NUCLEOTIDE SEQUENCE [LARGE SCALE GENOMIC DNA]</scope>
    <source>
        <strain evidence="1 2">Fo_A13</strain>
    </source>
</reference>
<sequence>MPSDPNLKAAQAVVLHAYASNEASLEMLVTA</sequence>